<accession>A0A4Y4AQK1</accession>
<reference evidence="1 2" key="1">
    <citation type="submission" date="2019-06" db="EMBL/GenBank/DDBJ databases">
        <title>Whole genome shotgun sequence of Flavobacterium flevense NBRC 14960.</title>
        <authorList>
            <person name="Hosoyama A."/>
            <person name="Uohara A."/>
            <person name="Ohji S."/>
            <person name="Ichikawa N."/>
        </authorList>
    </citation>
    <scope>NUCLEOTIDE SEQUENCE [LARGE SCALE GENOMIC DNA]</scope>
    <source>
        <strain evidence="1 2">NBRC 14960</strain>
    </source>
</reference>
<keyword evidence="2" id="KW-1185">Reference proteome</keyword>
<dbReference type="PROSITE" id="PS51257">
    <property type="entry name" value="PROKAR_LIPOPROTEIN"/>
    <property type="match status" value="1"/>
</dbReference>
<dbReference type="AlphaFoldDB" id="A0A4Y4AQK1"/>
<dbReference type="EMBL" id="BJNP01000001">
    <property type="protein sequence ID" value="GEC70518.1"/>
    <property type="molecule type" value="Genomic_DNA"/>
</dbReference>
<dbReference type="RefSeq" id="WP_234982551.1">
    <property type="nucleotide sequence ID" value="NZ_BJNP01000001.1"/>
</dbReference>
<proteinExistence type="predicted"/>
<gene>
    <name evidence="1" type="ORF">FFL01_00570</name>
</gene>
<organism evidence="1 2">
    <name type="scientific">Flavobacterium flevense</name>
    <dbReference type="NCBI Taxonomy" id="983"/>
    <lineage>
        <taxon>Bacteria</taxon>
        <taxon>Pseudomonadati</taxon>
        <taxon>Bacteroidota</taxon>
        <taxon>Flavobacteriia</taxon>
        <taxon>Flavobacteriales</taxon>
        <taxon>Flavobacteriaceae</taxon>
        <taxon>Flavobacterium</taxon>
    </lineage>
</organism>
<dbReference type="SUPFAM" id="SSF55961">
    <property type="entry name" value="Bet v1-like"/>
    <property type="match status" value="1"/>
</dbReference>
<evidence type="ECO:0008006" key="3">
    <source>
        <dbReference type="Google" id="ProtNLM"/>
    </source>
</evidence>
<dbReference type="Gene3D" id="3.30.530.20">
    <property type="match status" value="1"/>
</dbReference>
<dbReference type="STRING" id="983.SAMN05443543_103161"/>
<protein>
    <recommendedName>
        <fullName evidence="3">ATPase</fullName>
    </recommendedName>
</protein>
<evidence type="ECO:0000313" key="1">
    <source>
        <dbReference type="EMBL" id="GEC70518.1"/>
    </source>
</evidence>
<dbReference type="Proteomes" id="UP000316775">
    <property type="component" value="Unassembled WGS sequence"/>
</dbReference>
<evidence type="ECO:0000313" key="2">
    <source>
        <dbReference type="Proteomes" id="UP000316775"/>
    </source>
</evidence>
<sequence length="195" mass="22447">MKTVLTIGLIITLFSCHTIDRTTNQNSKTKFMENKNYTSDILVDADITTTFNAIKNFRAWWSEEIEGHTDKLGETFFYHFKDVHLCKLKLIEEVSNKKLVYLVIDNDFNFIKDKKEWVNTKLIFDISKIGEQTKVSFTHEGLTPQNECYEVCNDAWRGYIQGSLKDLINTGIGKPNAKEGGLNAELVEKWGLPNK</sequence>
<name>A0A4Y4AQK1_9FLAO</name>
<dbReference type="InterPro" id="IPR023393">
    <property type="entry name" value="START-like_dom_sf"/>
</dbReference>
<comment type="caution">
    <text evidence="1">The sequence shown here is derived from an EMBL/GenBank/DDBJ whole genome shotgun (WGS) entry which is preliminary data.</text>
</comment>